<comment type="caution">
    <text evidence="1">The sequence shown here is derived from an EMBL/GenBank/DDBJ whole genome shotgun (WGS) entry which is preliminary data.</text>
</comment>
<organism evidence="1 2">
    <name type="scientific">Terrisporobacter othiniensis</name>
    <dbReference type="NCBI Taxonomy" id="1577792"/>
    <lineage>
        <taxon>Bacteria</taxon>
        <taxon>Bacillati</taxon>
        <taxon>Bacillota</taxon>
        <taxon>Clostridia</taxon>
        <taxon>Peptostreptococcales</taxon>
        <taxon>Peptostreptococcaceae</taxon>
        <taxon>Terrisporobacter</taxon>
    </lineage>
</organism>
<gene>
    <name evidence="1" type="ORF">QX51_07525</name>
</gene>
<dbReference type="RefSeq" id="WP_039679281.1">
    <property type="nucleotide sequence ID" value="NZ_JWHR01000068.1"/>
</dbReference>
<name>A0A0B3W5I5_9FIRM</name>
<reference evidence="1 2" key="1">
    <citation type="submission" date="2014-12" db="EMBL/GenBank/DDBJ databases">
        <title>Draft genome sequence of Terrisporobacter sp. 08-306576, isolated from the blood culture of a bacteremia patient.</title>
        <authorList>
            <person name="Lund L.C."/>
            <person name="Sydenham T.V."/>
            <person name="Hogh S.V."/>
            <person name="Skov M.N."/>
            <person name="Kemp M."/>
            <person name="Justesen U.S."/>
        </authorList>
    </citation>
    <scope>NUCLEOTIDE SEQUENCE [LARGE SCALE GENOMIC DNA]</scope>
    <source>
        <strain evidence="1 2">08-306576</strain>
    </source>
</reference>
<proteinExistence type="predicted"/>
<evidence type="ECO:0000313" key="2">
    <source>
        <dbReference type="Proteomes" id="UP000031189"/>
    </source>
</evidence>
<dbReference type="EMBL" id="JWHR01000068">
    <property type="protein sequence ID" value="KHS57662.1"/>
    <property type="molecule type" value="Genomic_DNA"/>
</dbReference>
<dbReference type="Proteomes" id="UP000031189">
    <property type="component" value="Unassembled WGS sequence"/>
</dbReference>
<protein>
    <submittedName>
        <fullName evidence="1">Uncharacterized protein</fullName>
    </submittedName>
</protein>
<sequence length="125" mass="14465">MLFKKDNLMVSIKNNSIEVKEGNYHGRIIGVDIKVDQPTQYGFKDILQLEVEVDTGVTEITKNTSYYISDKEGTRFSKFLDDMKIDRQLDVFDVDELLNMKVEVIIKNNKVADKIYTNIDRIIAI</sequence>
<keyword evidence="2" id="KW-1185">Reference proteome</keyword>
<dbReference type="OrthoDB" id="1903010at2"/>
<accession>A0A0B3W5I5</accession>
<dbReference type="STRING" id="1577792.QX51_07525"/>
<evidence type="ECO:0000313" key="1">
    <source>
        <dbReference type="EMBL" id="KHS57662.1"/>
    </source>
</evidence>
<dbReference type="AlphaFoldDB" id="A0A0B3W5I5"/>